<evidence type="ECO:0000313" key="7">
    <source>
        <dbReference type="EMBL" id="EFJ01420.1"/>
    </source>
</evidence>
<comment type="subcellular location">
    <subcellularLocation>
        <location evidence="1">Cytoplasm</location>
    </subcellularLocation>
</comment>
<dbReference type="InterPro" id="IPR007244">
    <property type="entry name" value="Naa35_N"/>
</dbReference>
<evidence type="ECO:0000256" key="4">
    <source>
        <dbReference type="SAM" id="MobiDB-lite"/>
    </source>
</evidence>
<organism evidence="8">
    <name type="scientific">Schizophyllum commune (strain H4-8 / FGSC 9210)</name>
    <name type="common">Split gill fungus</name>
    <dbReference type="NCBI Taxonomy" id="578458"/>
    <lineage>
        <taxon>Eukaryota</taxon>
        <taxon>Fungi</taxon>
        <taxon>Dikarya</taxon>
        <taxon>Basidiomycota</taxon>
        <taxon>Agaricomycotina</taxon>
        <taxon>Agaricomycetes</taxon>
        <taxon>Agaricomycetidae</taxon>
        <taxon>Agaricales</taxon>
        <taxon>Schizophyllaceae</taxon>
        <taxon>Schizophyllum</taxon>
    </lineage>
</organism>
<dbReference type="GO" id="GO:0031417">
    <property type="term" value="C:NatC complex"/>
    <property type="evidence" value="ECO:0007669"/>
    <property type="project" value="InterPro"/>
</dbReference>
<sequence>MSAPSLEETNSEMSCPSLPTPRLVSTHQGRLPLTPLNIALRAQDMNPGDLVLMDGYSLQEAMSAVEIGEPRLDSGLELPEQTSRPPFDPLAPLLPEELCWMFDTALAYQVEWMLGSPLAHTVFTFLYTHALEVLNPDFLPYDALQEDPARPLPLVTIVLRAYVMGLLKCCGIVWTQLSTSLQEDTEDWQSDKCEVSLLEAIQLPYILRQLDNALHWLWNTDQVTPYWRDALAARLALTKTMITFMSTDIFRNLPLVFPLVEEARRHLKTMQTTLPPTPSPNSPAHLAFDPYIARRLNTFIPVRVITLRSIEETLKDVAHMVDRWEEVASLTVVSDLTIWRTVGDLRLWLPDRPNNAYTRSLYQSAFYTGVLYLGRYDSRWILDRFFTETLGMRYEHVRTILTNCCEGIDLTSINRSIAHNLPLYIKAQWANPPRRRRYLSRSVVEWHALYDTLEEVVTRLLPSIPDPSPVRHLHKAPLLWLLRTQHEIVADGQQLELYAPAERPFAFFYATRLAGALVKCLDELLSVLPEESQTKRDLKFERDWYAALRSAWKGVWLLTIRLRRPWKEVRANFYRRWKWAYVPDFNAIDTMLVCGPEYDRFMAYCKEVVQPAPLSSDEGPTPSGGPVYDGPGVLFRAARDAFVDLAEKHLTSSGGLWAQDQRRMVQITAEACERLSEAPSTIAEIEQFDQRRLKWDPSVHPWLPLLLSPAPTTS</sequence>
<evidence type="ECO:0000256" key="3">
    <source>
        <dbReference type="ARBA" id="ARBA00022490"/>
    </source>
</evidence>
<gene>
    <name evidence="7" type="ORF">SCHCODRAFT_66345</name>
</gene>
<comment type="similarity">
    <text evidence="2">Belongs to the MAK10 family.</text>
</comment>
<dbReference type="EMBL" id="GL377303">
    <property type="protein sequence ID" value="EFJ01420.1"/>
    <property type="molecule type" value="Genomic_DNA"/>
</dbReference>
<name>D8PUA8_SCHCM</name>
<evidence type="ECO:0000256" key="2">
    <source>
        <dbReference type="ARBA" id="ARBA00006289"/>
    </source>
</evidence>
<dbReference type="PANTHER" id="PTHR21373:SF0">
    <property type="entry name" value="N-ALPHA-ACETYLTRANSFERASE 35, NATC AUXILIARY SUBUNIT"/>
    <property type="match status" value="1"/>
</dbReference>
<dbReference type="Pfam" id="PF04112">
    <property type="entry name" value="Mak10"/>
    <property type="match status" value="1"/>
</dbReference>
<accession>D8PUA8</accession>
<dbReference type="InParanoid" id="D8PUA8"/>
<keyword evidence="3" id="KW-0963">Cytoplasm</keyword>
<dbReference type="AlphaFoldDB" id="D8PUA8"/>
<dbReference type="InterPro" id="IPR057983">
    <property type="entry name" value="NAA35-like_N"/>
</dbReference>
<reference evidence="7 8" key="1">
    <citation type="journal article" date="2010" name="Nat. Biotechnol.">
        <title>Genome sequence of the model mushroom Schizophyllum commune.</title>
        <authorList>
            <person name="Ohm R.A."/>
            <person name="de Jong J.F."/>
            <person name="Lugones L.G."/>
            <person name="Aerts A."/>
            <person name="Kothe E."/>
            <person name="Stajich J.E."/>
            <person name="de Vries R.P."/>
            <person name="Record E."/>
            <person name="Levasseur A."/>
            <person name="Baker S.E."/>
            <person name="Bartholomew K.A."/>
            <person name="Coutinho P.M."/>
            <person name="Erdmann S."/>
            <person name="Fowler T.J."/>
            <person name="Gathman A.C."/>
            <person name="Lombard V."/>
            <person name="Henrissat B."/>
            <person name="Knabe N."/>
            <person name="Kuees U."/>
            <person name="Lilly W.W."/>
            <person name="Lindquist E."/>
            <person name="Lucas S."/>
            <person name="Magnuson J.K."/>
            <person name="Piumi F."/>
            <person name="Raudaskoski M."/>
            <person name="Salamov A."/>
            <person name="Schmutz J."/>
            <person name="Schwarze F.W.M.R."/>
            <person name="vanKuyk P.A."/>
            <person name="Horton J.S."/>
            <person name="Grigoriev I.V."/>
            <person name="Woesten H.A.B."/>
        </authorList>
    </citation>
    <scope>NUCLEOTIDE SEQUENCE [LARGE SCALE GENOMIC DNA]</scope>
    <source>
        <strain evidence="8">H4-8 / FGSC 9210</strain>
    </source>
</reference>
<dbReference type="HOGENOM" id="CLU_017051_0_0_1"/>
<evidence type="ECO:0000259" key="5">
    <source>
        <dbReference type="Pfam" id="PF04112"/>
    </source>
</evidence>
<feature type="region of interest" description="Disordered" evidence="4">
    <location>
        <begin position="1"/>
        <end position="27"/>
    </location>
</feature>
<dbReference type="Pfam" id="PF25789">
    <property type="entry name" value="TPR_NAA35"/>
    <property type="match status" value="1"/>
</dbReference>
<protein>
    <recommendedName>
        <fullName evidence="9">Mak10 subunit, NatC N(Alpha)-terminal acetyltransferase</fullName>
    </recommendedName>
</protein>
<evidence type="ECO:0008006" key="9">
    <source>
        <dbReference type="Google" id="ProtNLM"/>
    </source>
</evidence>
<dbReference type="STRING" id="578458.D8PUA8"/>
<proteinExistence type="inferred from homology"/>
<dbReference type="Proteomes" id="UP000007431">
    <property type="component" value="Unassembled WGS sequence"/>
</dbReference>
<evidence type="ECO:0000313" key="8">
    <source>
        <dbReference type="Proteomes" id="UP000007431"/>
    </source>
</evidence>
<feature type="domain" description="NAA35-like TPR repeats" evidence="6">
    <location>
        <begin position="356"/>
        <end position="522"/>
    </location>
</feature>
<keyword evidence="8" id="KW-1185">Reference proteome</keyword>
<dbReference type="OMA" id="WILDRSF"/>
<dbReference type="PANTHER" id="PTHR21373">
    <property type="entry name" value="GLUCOSE REPRESSIBLE PROTEIN MAK10"/>
    <property type="match status" value="1"/>
</dbReference>
<dbReference type="eggNOG" id="KOG2343">
    <property type="taxonomic scope" value="Eukaryota"/>
</dbReference>
<dbReference type="InterPro" id="IPR057982">
    <property type="entry name" value="TPR_NAA35"/>
</dbReference>
<feature type="domain" description="NAA35-like N-terminal" evidence="5">
    <location>
        <begin position="47"/>
        <end position="205"/>
    </location>
</feature>
<evidence type="ECO:0000259" key="6">
    <source>
        <dbReference type="Pfam" id="PF25789"/>
    </source>
</evidence>
<evidence type="ECO:0000256" key="1">
    <source>
        <dbReference type="ARBA" id="ARBA00004496"/>
    </source>
</evidence>
<dbReference type="VEuPathDB" id="FungiDB:SCHCODRAFT_02604124"/>